<dbReference type="PRINTS" id="PR00502">
    <property type="entry name" value="NUDIXFAMILY"/>
</dbReference>
<dbReference type="PROSITE" id="PS00893">
    <property type="entry name" value="NUDIX_BOX"/>
    <property type="match status" value="1"/>
</dbReference>
<protein>
    <submittedName>
        <fullName evidence="5">NUDIX hydrolase</fullName>
    </submittedName>
</protein>
<dbReference type="InterPro" id="IPR000086">
    <property type="entry name" value="NUDIX_hydrolase_dom"/>
</dbReference>
<gene>
    <name evidence="5" type="ORF">Krac_5265</name>
</gene>
<evidence type="ECO:0000256" key="2">
    <source>
        <dbReference type="ARBA" id="ARBA00022801"/>
    </source>
</evidence>
<comment type="similarity">
    <text evidence="3">Belongs to the Nudix hydrolase family.</text>
</comment>
<dbReference type="PANTHER" id="PTHR11839:SF18">
    <property type="entry name" value="NUDIX HYDROLASE DOMAIN-CONTAINING PROTEIN"/>
    <property type="match status" value="1"/>
</dbReference>
<proteinExistence type="inferred from homology"/>
<evidence type="ECO:0000313" key="6">
    <source>
        <dbReference type="Proteomes" id="UP000004508"/>
    </source>
</evidence>
<dbReference type="InParanoid" id="D6TVE1"/>
<dbReference type="GO" id="GO:0016462">
    <property type="term" value="F:pyrophosphatase activity"/>
    <property type="evidence" value="ECO:0007669"/>
    <property type="project" value="UniProtKB-ARBA"/>
</dbReference>
<dbReference type="InterPro" id="IPR020476">
    <property type="entry name" value="Nudix_hydrolase"/>
</dbReference>
<keyword evidence="2 3" id="KW-0378">Hydrolase</keyword>
<dbReference type="FunCoup" id="D6TVE1">
    <property type="interactions" value="457"/>
</dbReference>
<evidence type="ECO:0000256" key="3">
    <source>
        <dbReference type="RuleBase" id="RU003476"/>
    </source>
</evidence>
<dbReference type="eggNOG" id="COG0494">
    <property type="taxonomic scope" value="Bacteria"/>
</dbReference>
<dbReference type="InterPro" id="IPR015797">
    <property type="entry name" value="NUDIX_hydrolase-like_dom_sf"/>
</dbReference>
<accession>D6TVE1</accession>
<evidence type="ECO:0000259" key="4">
    <source>
        <dbReference type="PROSITE" id="PS51462"/>
    </source>
</evidence>
<sequence>MNIQPWQKRAETKVFAGFRHILRRAYLLPNGAEADFEIKHETHAACVLALTPHNTVLLVQQFRPGPEEILLDLPGGGVEPGEDPAQAAARELLEETGYRGELELAGTCWHCAYSTMLKHNFVARNCVKVQEPALDEHEFVRVVEMPLEDFRLHVRSGKMTDVAGAYMGLEKLQLL</sequence>
<name>D6TVE1_KTERA</name>
<dbReference type="EMBL" id="ADVG01000003">
    <property type="protein sequence ID" value="EFH84241.1"/>
    <property type="molecule type" value="Genomic_DNA"/>
</dbReference>
<dbReference type="GO" id="GO:0006753">
    <property type="term" value="P:nucleoside phosphate metabolic process"/>
    <property type="evidence" value="ECO:0007669"/>
    <property type="project" value="TreeGrafter"/>
</dbReference>
<dbReference type="GO" id="GO:0019693">
    <property type="term" value="P:ribose phosphate metabolic process"/>
    <property type="evidence" value="ECO:0007669"/>
    <property type="project" value="TreeGrafter"/>
</dbReference>
<dbReference type="Proteomes" id="UP000004508">
    <property type="component" value="Unassembled WGS sequence"/>
</dbReference>
<dbReference type="AlphaFoldDB" id="D6TVE1"/>
<comment type="caution">
    <text evidence="5">The sequence shown here is derived from an EMBL/GenBank/DDBJ whole genome shotgun (WGS) entry which is preliminary data.</text>
</comment>
<evidence type="ECO:0000256" key="1">
    <source>
        <dbReference type="ARBA" id="ARBA00001946"/>
    </source>
</evidence>
<dbReference type="CDD" id="cd03424">
    <property type="entry name" value="NUDIX_ADPRase_Nudt5_UGPPase_Nudt14"/>
    <property type="match status" value="1"/>
</dbReference>
<dbReference type="InterPro" id="IPR020084">
    <property type="entry name" value="NUDIX_hydrolase_CS"/>
</dbReference>
<comment type="cofactor">
    <cofactor evidence="1">
        <name>Mg(2+)</name>
        <dbReference type="ChEBI" id="CHEBI:18420"/>
    </cofactor>
</comment>
<dbReference type="PROSITE" id="PS51462">
    <property type="entry name" value="NUDIX"/>
    <property type="match status" value="1"/>
</dbReference>
<evidence type="ECO:0000313" key="5">
    <source>
        <dbReference type="EMBL" id="EFH84241.1"/>
    </source>
</evidence>
<reference evidence="5 6" key="1">
    <citation type="journal article" date="2011" name="Stand. Genomic Sci.">
        <title>Non-contiguous finished genome sequence and contextual data of the filamentous soil bacterium Ktedonobacter racemifer type strain (SOSP1-21).</title>
        <authorList>
            <person name="Chang Y.J."/>
            <person name="Land M."/>
            <person name="Hauser L."/>
            <person name="Chertkov O."/>
            <person name="Del Rio T.G."/>
            <person name="Nolan M."/>
            <person name="Copeland A."/>
            <person name="Tice H."/>
            <person name="Cheng J.F."/>
            <person name="Lucas S."/>
            <person name="Han C."/>
            <person name="Goodwin L."/>
            <person name="Pitluck S."/>
            <person name="Ivanova N."/>
            <person name="Ovchinikova G."/>
            <person name="Pati A."/>
            <person name="Chen A."/>
            <person name="Palaniappan K."/>
            <person name="Mavromatis K."/>
            <person name="Liolios K."/>
            <person name="Brettin T."/>
            <person name="Fiebig A."/>
            <person name="Rohde M."/>
            <person name="Abt B."/>
            <person name="Goker M."/>
            <person name="Detter J.C."/>
            <person name="Woyke T."/>
            <person name="Bristow J."/>
            <person name="Eisen J.A."/>
            <person name="Markowitz V."/>
            <person name="Hugenholtz P."/>
            <person name="Kyrpides N.C."/>
            <person name="Klenk H.P."/>
            <person name="Lapidus A."/>
        </authorList>
    </citation>
    <scope>NUCLEOTIDE SEQUENCE [LARGE SCALE GENOMIC DNA]</scope>
    <source>
        <strain evidence="6">DSM 44963</strain>
    </source>
</reference>
<dbReference type="STRING" id="485913.Krac_5265"/>
<organism evidence="5 6">
    <name type="scientific">Ktedonobacter racemifer DSM 44963</name>
    <dbReference type="NCBI Taxonomy" id="485913"/>
    <lineage>
        <taxon>Bacteria</taxon>
        <taxon>Bacillati</taxon>
        <taxon>Chloroflexota</taxon>
        <taxon>Ktedonobacteria</taxon>
        <taxon>Ktedonobacterales</taxon>
        <taxon>Ktedonobacteraceae</taxon>
        <taxon>Ktedonobacter</taxon>
    </lineage>
</organism>
<feature type="domain" description="Nudix hydrolase" evidence="4">
    <location>
        <begin position="39"/>
        <end position="167"/>
    </location>
</feature>
<dbReference type="Gene3D" id="3.90.79.10">
    <property type="entry name" value="Nucleoside Triphosphate Pyrophosphohydrolase"/>
    <property type="match status" value="1"/>
</dbReference>
<dbReference type="SUPFAM" id="SSF55811">
    <property type="entry name" value="Nudix"/>
    <property type="match status" value="1"/>
</dbReference>
<dbReference type="Pfam" id="PF00293">
    <property type="entry name" value="NUDIX"/>
    <property type="match status" value="1"/>
</dbReference>
<keyword evidence="6" id="KW-1185">Reference proteome</keyword>
<dbReference type="PANTHER" id="PTHR11839">
    <property type="entry name" value="UDP/ADP-SUGAR PYROPHOSPHATASE"/>
    <property type="match status" value="1"/>
</dbReference>